<dbReference type="GO" id="GO:0046983">
    <property type="term" value="F:protein dimerization activity"/>
    <property type="evidence" value="ECO:0007669"/>
    <property type="project" value="InterPro"/>
</dbReference>
<accession>A0A1G7H8L0</accession>
<dbReference type="Gene3D" id="3.30.565.10">
    <property type="entry name" value="Histidine kinase-like ATPase, C-terminal domain"/>
    <property type="match status" value="1"/>
</dbReference>
<evidence type="ECO:0000313" key="4">
    <source>
        <dbReference type="Proteomes" id="UP000182427"/>
    </source>
</evidence>
<feature type="domain" description="Histidine kinase" evidence="2">
    <location>
        <begin position="980"/>
        <end position="1075"/>
    </location>
</feature>
<dbReference type="PANTHER" id="PTHR43547:SF2">
    <property type="entry name" value="HYBRID SIGNAL TRANSDUCTION HISTIDINE KINASE C"/>
    <property type="match status" value="1"/>
</dbReference>
<dbReference type="EMBL" id="LT629690">
    <property type="protein sequence ID" value="SDE96725.1"/>
    <property type="molecule type" value="Genomic_DNA"/>
</dbReference>
<dbReference type="SUPFAM" id="SSF63829">
    <property type="entry name" value="Calcium-dependent phosphotriesterase"/>
    <property type="match status" value="2"/>
</dbReference>
<evidence type="ECO:0000256" key="1">
    <source>
        <dbReference type="ARBA" id="ARBA00022553"/>
    </source>
</evidence>
<dbReference type="InterPro" id="IPR005467">
    <property type="entry name" value="His_kinase_dom"/>
</dbReference>
<gene>
    <name evidence="3" type="ORF">SAMN05444167_0962</name>
</gene>
<dbReference type="FunFam" id="2.60.40.10:FF:000791">
    <property type="entry name" value="Two-component system sensor histidine kinase/response regulator"/>
    <property type="match status" value="1"/>
</dbReference>
<dbReference type="PANTHER" id="PTHR43547">
    <property type="entry name" value="TWO-COMPONENT HISTIDINE KINASE"/>
    <property type="match status" value="1"/>
</dbReference>
<dbReference type="OrthoDB" id="9813394at2"/>
<dbReference type="InterPro" id="IPR011712">
    <property type="entry name" value="Sig_transdc_His_kin_sub3_dim/P"/>
</dbReference>
<keyword evidence="1" id="KW-0597">Phosphoprotein</keyword>
<reference evidence="3 4" key="1">
    <citation type="submission" date="2016-10" db="EMBL/GenBank/DDBJ databases">
        <authorList>
            <person name="de Groot N.N."/>
        </authorList>
    </citation>
    <scope>NUCLEOTIDE SEQUENCE [LARGE SCALE GENOMIC DNA]</scope>
    <source>
        <strain evidence="3 4">GAS232</strain>
    </source>
</reference>
<evidence type="ECO:0000313" key="3">
    <source>
        <dbReference type="EMBL" id="SDE96725.1"/>
    </source>
</evidence>
<dbReference type="AlphaFoldDB" id="A0A1G7H8L0"/>
<dbReference type="Proteomes" id="UP000182427">
    <property type="component" value="Chromosome I"/>
</dbReference>
<dbReference type="InterPro" id="IPR013783">
    <property type="entry name" value="Ig-like_fold"/>
</dbReference>
<dbReference type="InterPro" id="IPR011110">
    <property type="entry name" value="Reg_prop"/>
</dbReference>
<dbReference type="GO" id="GO:0000155">
    <property type="term" value="F:phosphorelay sensor kinase activity"/>
    <property type="evidence" value="ECO:0007669"/>
    <property type="project" value="InterPro"/>
</dbReference>
<dbReference type="InterPro" id="IPR015943">
    <property type="entry name" value="WD40/YVTN_repeat-like_dom_sf"/>
</dbReference>
<keyword evidence="4" id="KW-1185">Reference proteome</keyword>
<dbReference type="InterPro" id="IPR011123">
    <property type="entry name" value="Y_Y_Y"/>
</dbReference>
<dbReference type="PROSITE" id="PS50109">
    <property type="entry name" value="HIS_KIN"/>
    <property type="match status" value="1"/>
</dbReference>
<dbReference type="Pfam" id="PF02518">
    <property type="entry name" value="HATPase_c"/>
    <property type="match status" value="1"/>
</dbReference>
<dbReference type="InterPro" id="IPR036890">
    <property type="entry name" value="HATPase_C_sf"/>
</dbReference>
<dbReference type="SMART" id="SM00387">
    <property type="entry name" value="HATPase_c"/>
    <property type="match status" value="1"/>
</dbReference>
<dbReference type="CDD" id="cd16917">
    <property type="entry name" value="HATPase_UhpB-NarQ-NarX-like"/>
    <property type="match status" value="1"/>
</dbReference>
<dbReference type="InterPro" id="IPR003594">
    <property type="entry name" value="HATPase_dom"/>
</dbReference>
<dbReference type="Pfam" id="PF07495">
    <property type="entry name" value="Y_Y_Y"/>
    <property type="match status" value="1"/>
</dbReference>
<protein>
    <submittedName>
        <fullName evidence="3">Two component regulator propeller</fullName>
    </submittedName>
</protein>
<dbReference type="Pfam" id="PF07730">
    <property type="entry name" value="HisKA_3"/>
    <property type="match status" value="1"/>
</dbReference>
<dbReference type="SUPFAM" id="SSF55874">
    <property type="entry name" value="ATPase domain of HSP90 chaperone/DNA topoisomerase II/histidine kinase"/>
    <property type="match status" value="1"/>
</dbReference>
<dbReference type="Gene3D" id="2.130.10.10">
    <property type="entry name" value="YVTN repeat-like/Quinoprotein amine dehydrogenase"/>
    <property type="match status" value="3"/>
</dbReference>
<name>A0A1G7H8L0_9BACT</name>
<proteinExistence type="predicted"/>
<dbReference type="Gene3D" id="2.60.40.10">
    <property type="entry name" value="Immunoglobulins"/>
    <property type="match status" value="1"/>
</dbReference>
<dbReference type="Gene3D" id="1.20.5.1930">
    <property type="match status" value="1"/>
</dbReference>
<sequence>MNGILHVQIHSLDETQPFSQKRCTELQETGSSAVQNSRPHRYIPSGPYCLLSSSRSSQHHRVSAEPTRAHISPATLQLPIVDTTDIRFTHITTAQGLSQIRVTNIVQDDQGFMWFTTFFGLNRFDGYSFKVYMHERGNTNSVGGVRVEALFKDREGMLWLGCEQSVDRFNPKTETFTHFPVPKVKQITQDHDGLLWFSTDRGLYRLDPKNGSIRIYAHDPSDPESLPDNHVVAAGEDKTGRFWVGEPYGMYELDRATGHIKLSIPLHTASRDLSFYEDHMGGFWIIYGTGNGLAKFDREHNVLTYYTFRPGDTSSTDYSGVDAMLEDRHGNLWLAKQGSGLLKLDREHNRFLSYTHKPDDATSLAENNVIALFEDRDGSIWAGLPGSGLQRFSPVPLPFHPLVPKQNGAGCFYEDSHQNLWIGTAEALYRIDPSGKRTAFTGVKPGVIFEVISVVEDHDGFIWAGTSNNGLFRLDPKNGNWKSYRHRENDPTSLSNNVVDRLLVAHDGTLWAATYDGFDRFDMRTERFTTFKADPHAREQIYLTLAEDPQHELWLGTNGFGLQHFNPKTAQFTIFNSGDAPGSLSDSIVYSIVFAHDGVMWVATVNGLNKFDPATKRFTVYDGRNGMASSSIACITEDSRGKLWMGTTRGIPSFDPRTETFRNFSAADGLPGPEMANGGDCLRTMRGQMFFAGFNGATTFLPEAIPDSNYAPPTVITDLRLLGNVSTPVTLPQAISYTSKITLTHKQTPFTLTFAALAYSNSLTNRYRYKLEGLDTLWNEVGSDNRSVTYTNLSAKTYHFRVQGATNSSAWSDPGAELEIVILPPWWNTAWFRTSYVLLALLIIWAAYGYRMRQLADQVNIRIEAQVDERTRIARDLHDTLLQSLHALLLRLQTVLNVFSTQPEEARLRLERTIDQTAQAITEGRDTLNELRSAGSSASNLEQAVSNFARLTLSGSPAEQEPEVRVQTEGTPIPMNPVVRDEVYRIIAEAVRNSIRHANARRIEIEIRYDRQFLRVRVGDDGMGIDPSLLTPDHRLGHWGLHGMRERAKLVGGTLEVWSELSVGTEITLSIPAASVYDKSRSRPSPRLLCQARLCLCRPSRETTRPL</sequence>
<dbReference type="Pfam" id="PF07494">
    <property type="entry name" value="Reg_prop"/>
    <property type="match status" value="2"/>
</dbReference>
<organism evidence="3 4">
    <name type="scientific">Terriglobus roseus</name>
    <dbReference type="NCBI Taxonomy" id="392734"/>
    <lineage>
        <taxon>Bacteria</taxon>
        <taxon>Pseudomonadati</taxon>
        <taxon>Acidobacteriota</taxon>
        <taxon>Terriglobia</taxon>
        <taxon>Terriglobales</taxon>
        <taxon>Acidobacteriaceae</taxon>
        <taxon>Terriglobus</taxon>
    </lineage>
</organism>
<dbReference type="GO" id="GO:0016020">
    <property type="term" value="C:membrane"/>
    <property type="evidence" value="ECO:0007669"/>
    <property type="project" value="InterPro"/>
</dbReference>
<evidence type="ECO:0000259" key="2">
    <source>
        <dbReference type="PROSITE" id="PS50109"/>
    </source>
</evidence>